<reference evidence="1" key="1">
    <citation type="journal article" date="2015" name="Nature">
        <title>Complex archaea that bridge the gap between prokaryotes and eukaryotes.</title>
        <authorList>
            <person name="Spang A."/>
            <person name="Saw J.H."/>
            <person name="Jorgensen S.L."/>
            <person name="Zaremba-Niedzwiedzka K."/>
            <person name="Martijn J."/>
            <person name="Lind A.E."/>
            <person name="van Eijk R."/>
            <person name="Schleper C."/>
            <person name="Guy L."/>
            <person name="Ettema T.J."/>
        </authorList>
    </citation>
    <scope>NUCLEOTIDE SEQUENCE</scope>
</reference>
<gene>
    <name evidence="1" type="ORF">LCGC14_1326420</name>
</gene>
<organism evidence="1">
    <name type="scientific">marine sediment metagenome</name>
    <dbReference type="NCBI Taxonomy" id="412755"/>
    <lineage>
        <taxon>unclassified sequences</taxon>
        <taxon>metagenomes</taxon>
        <taxon>ecological metagenomes</taxon>
    </lineage>
</organism>
<accession>A0A0F9NKD7</accession>
<name>A0A0F9NKD7_9ZZZZ</name>
<feature type="non-terminal residue" evidence="1">
    <location>
        <position position="1"/>
    </location>
</feature>
<sequence length="401" mass="42636">ENLLTSTTAIFQQSDADLSNFILITSGAHTGAAAEIQIFIDASTVVVEPFGWDADLAAVTYVVTPHPILIAGNGNKTSIDASSLGGIKIESHAYVNGSLFRVELDADVDHASGILVEVEANGYSGIEGIEIEYVTGDLQPADHVSILKIDMDETGASSSDTTTEVDFINLLTTDEYDLEKHAIHIGQGFDNAFHVSSGTEEDPDYGYTVIPDTATDRVTGIAPGGTAFLQASAGDVEIFTSDNDYILIGSDATFEAVEAILVSGANQPIQAEYYYSTGAGTWSTLVVSETTHGFTLSGIITFTAPGDWAKSNATVPAGAAITNAYYIKIVRTRNFLGSPPVEDYFKTYTASSLTDFEIRGDGTIRPVIMADATAPNNSLYFSTTQNKLVYKDSGGVVHDLW</sequence>
<proteinExistence type="predicted"/>
<dbReference type="AlphaFoldDB" id="A0A0F9NKD7"/>
<dbReference type="EMBL" id="LAZR01007967">
    <property type="protein sequence ID" value="KKM81767.1"/>
    <property type="molecule type" value="Genomic_DNA"/>
</dbReference>
<evidence type="ECO:0000313" key="1">
    <source>
        <dbReference type="EMBL" id="KKM81767.1"/>
    </source>
</evidence>
<comment type="caution">
    <text evidence="1">The sequence shown here is derived from an EMBL/GenBank/DDBJ whole genome shotgun (WGS) entry which is preliminary data.</text>
</comment>
<protein>
    <submittedName>
        <fullName evidence="1">Uncharacterized protein</fullName>
    </submittedName>
</protein>